<proteinExistence type="predicted"/>
<sequence>MGYIATDRVNYGIGSEITVSGSVDRGSLFRSLKYELLFGAHGVTDNNGNADEIQIRSELSADNIKSGVKFAPNDSYARFAWPYDKGRLCYIKAVGWKGSAKAVEYITYINLYADLMPKFTFTAAANSAEFGTVPVKGYSKLTPKVNITELKHGQSIKNVKFSGGLIGGTVAGVAGQTEYSKESDILAVSGTIDLIATVTTSLGYTVTETQRVTVAEYEPPRLAAAQGESAVLCYRTDATGAEIGRNADKNALYGLRFKARLLPGAVKDFGNKLKGTVIVRLSRPGSTDAVIELTSQTLPESGAENVDIDISKTAEELGGGLRLYQTYLISVELQDAAGAYTVTRSLRTMSTAFHLRHGGNGAKFGGYATEENVLGSAWKIKCDDNIEGETLVGKALKLGETSVNGFGGEEGKAALGNHTHGCLQSDGKVLDGEGNVALKHAVVSDAAGYLYATPKLVADYLKMELEEGHPMKGNLAFTESTTETEDYPLNGETLTVPKIIITPGDMGTAGLCYADHAHPYSREWLNDPIFKAIINALSVALTDYL</sequence>
<accession>A0A8S5QST1</accession>
<organism evidence="1">
    <name type="scientific">Podoviridae sp. ctKS020</name>
    <dbReference type="NCBI Taxonomy" id="2826552"/>
    <lineage>
        <taxon>Viruses</taxon>
        <taxon>Duplodnaviria</taxon>
        <taxon>Heunggongvirae</taxon>
        <taxon>Uroviricota</taxon>
        <taxon>Caudoviricetes</taxon>
    </lineage>
</organism>
<dbReference type="EMBL" id="BK015730">
    <property type="protein sequence ID" value="DAE22262.1"/>
    <property type="molecule type" value="Genomic_DNA"/>
</dbReference>
<evidence type="ECO:0000313" key="1">
    <source>
        <dbReference type="EMBL" id="DAE22262.1"/>
    </source>
</evidence>
<protein>
    <submittedName>
        <fullName evidence="1">Uncharacterized protein</fullName>
    </submittedName>
</protein>
<name>A0A8S5QST1_9CAUD</name>
<reference evidence="1" key="1">
    <citation type="journal article" date="2021" name="Proc. Natl. Acad. Sci. U.S.A.">
        <title>A Catalog of Tens of Thousands of Viruses from Human Metagenomes Reveals Hidden Associations with Chronic Diseases.</title>
        <authorList>
            <person name="Tisza M.J."/>
            <person name="Buck C.B."/>
        </authorList>
    </citation>
    <scope>NUCLEOTIDE SEQUENCE</scope>
    <source>
        <strain evidence="1">CtKS020</strain>
    </source>
</reference>